<dbReference type="RefSeq" id="WP_275681698.1">
    <property type="nucleotide sequence ID" value="NZ_JAJLJH010000001.1"/>
</dbReference>
<dbReference type="Proteomes" id="UP001139353">
    <property type="component" value="Unassembled WGS sequence"/>
</dbReference>
<gene>
    <name evidence="3" type="ORF">LPC04_08270</name>
</gene>
<dbReference type="EMBL" id="JAJLJH010000001">
    <property type="protein sequence ID" value="MCK9685703.1"/>
    <property type="molecule type" value="Genomic_DNA"/>
</dbReference>
<dbReference type="InterPro" id="IPR000868">
    <property type="entry name" value="Isochorismatase-like_dom"/>
</dbReference>
<sequence>MTWASDFADALKQSVDRPMARLEDGLPPDFAVLSKELEVAASDIKITKRQWSAFHGTELDLQFRRRGIKTIVLTGVATNMGVESTARSAWELGYELIFVEDAITSVAAEMHAFAANAIFPLLGRVRTTAQLMEMLG</sequence>
<keyword evidence="1" id="KW-0378">Hydrolase</keyword>
<evidence type="ECO:0000256" key="1">
    <source>
        <dbReference type="ARBA" id="ARBA00022801"/>
    </source>
</evidence>
<dbReference type="SUPFAM" id="SSF52499">
    <property type="entry name" value="Isochorismatase-like hydrolases"/>
    <property type="match status" value="1"/>
</dbReference>
<evidence type="ECO:0000313" key="3">
    <source>
        <dbReference type="EMBL" id="MCK9685703.1"/>
    </source>
</evidence>
<dbReference type="GO" id="GO:0016787">
    <property type="term" value="F:hydrolase activity"/>
    <property type="evidence" value="ECO:0007669"/>
    <property type="project" value="UniProtKB-KW"/>
</dbReference>
<evidence type="ECO:0000259" key="2">
    <source>
        <dbReference type="Pfam" id="PF00857"/>
    </source>
</evidence>
<proteinExistence type="predicted"/>
<organism evidence="3 4">
    <name type="scientific">Scleromatobacter humisilvae</name>
    <dbReference type="NCBI Taxonomy" id="2897159"/>
    <lineage>
        <taxon>Bacteria</taxon>
        <taxon>Pseudomonadati</taxon>
        <taxon>Pseudomonadota</taxon>
        <taxon>Betaproteobacteria</taxon>
        <taxon>Burkholderiales</taxon>
        <taxon>Sphaerotilaceae</taxon>
        <taxon>Scleromatobacter</taxon>
    </lineage>
</organism>
<name>A0A9X1YGN5_9BURK</name>
<dbReference type="PANTHER" id="PTHR43540">
    <property type="entry name" value="PEROXYUREIDOACRYLATE/UREIDOACRYLATE AMIDOHYDROLASE-RELATED"/>
    <property type="match status" value="1"/>
</dbReference>
<dbReference type="Pfam" id="PF00857">
    <property type="entry name" value="Isochorismatase"/>
    <property type="match status" value="1"/>
</dbReference>
<evidence type="ECO:0000313" key="4">
    <source>
        <dbReference type="Proteomes" id="UP001139353"/>
    </source>
</evidence>
<dbReference type="Gene3D" id="3.40.50.850">
    <property type="entry name" value="Isochorismatase-like"/>
    <property type="match status" value="1"/>
</dbReference>
<dbReference type="InterPro" id="IPR050272">
    <property type="entry name" value="Isochorismatase-like_hydrls"/>
</dbReference>
<dbReference type="PANTHER" id="PTHR43540:SF7">
    <property type="entry name" value="ISOCHORISMATASE FAMILY PROTEIN YECD"/>
    <property type="match status" value="1"/>
</dbReference>
<comment type="caution">
    <text evidence="3">The sequence shown here is derived from an EMBL/GenBank/DDBJ whole genome shotgun (WGS) entry which is preliminary data.</text>
</comment>
<accession>A0A9X1YGN5</accession>
<protein>
    <submittedName>
        <fullName evidence="3">Isochorismatase family protein</fullName>
    </submittedName>
</protein>
<keyword evidence="4" id="KW-1185">Reference proteome</keyword>
<reference evidence="3" key="1">
    <citation type="submission" date="2021-11" db="EMBL/GenBank/DDBJ databases">
        <title>BS-T2-15 a new species belonging to the Comamonadaceae family isolated from the soil of a French oak forest.</title>
        <authorList>
            <person name="Mieszkin S."/>
            <person name="Alain K."/>
        </authorList>
    </citation>
    <scope>NUCLEOTIDE SEQUENCE</scope>
    <source>
        <strain evidence="3">BS-T2-15</strain>
    </source>
</reference>
<feature type="domain" description="Isochorismatase-like" evidence="2">
    <location>
        <begin position="31"/>
        <end position="130"/>
    </location>
</feature>
<dbReference type="AlphaFoldDB" id="A0A9X1YGN5"/>
<dbReference type="CDD" id="cd00431">
    <property type="entry name" value="cysteine_hydrolases"/>
    <property type="match status" value="1"/>
</dbReference>
<dbReference type="InterPro" id="IPR036380">
    <property type="entry name" value="Isochorismatase-like_sf"/>
</dbReference>